<evidence type="ECO:0000313" key="2">
    <source>
        <dbReference type="EMBL" id="KAK7085983.1"/>
    </source>
</evidence>
<organism evidence="2 3">
    <name type="scientific">Halocaridina rubra</name>
    <name type="common">Hawaiian red shrimp</name>
    <dbReference type="NCBI Taxonomy" id="373956"/>
    <lineage>
        <taxon>Eukaryota</taxon>
        <taxon>Metazoa</taxon>
        <taxon>Ecdysozoa</taxon>
        <taxon>Arthropoda</taxon>
        <taxon>Crustacea</taxon>
        <taxon>Multicrustacea</taxon>
        <taxon>Malacostraca</taxon>
        <taxon>Eumalacostraca</taxon>
        <taxon>Eucarida</taxon>
        <taxon>Decapoda</taxon>
        <taxon>Pleocyemata</taxon>
        <taxon>Caridea</taxon>
        <taxon>Atyoidea</taxon>
        <taxon>Atyidae</taxon>
        <taxon>Halocaridina</taxon>
    </lineage>
</organism>
<dbReference type="AlphaFoldDB" id="A0AAN8XQN6"/>
<feature type="compositionally biased region" description="Acidic residues" evidence="1">
    <location>
        <begin position="31"/>
        <end position="53"/>
    </location>
</feature>
<reference evidence="2 3" key="1">
    <citation type="submission" date="2023-11" db="EMBL/GenBank/DDBJ databases">
        <title>Halocaridina rubra genome assembly.</title>
        <authorList>
            <person name="Smith C."/>
        </authorList>
    </citation>
    <scope>NUCLEOTIDE SEQUENCE [LARGE SCALE GENOMIC DNA]</scope>
    <source>
        <strain evidence="2">EP-1</strain>
        <tissue evidence="2">Whole</tissue>
    </source>
</reference>
<feature type="region of interest" description="Disordered" evidence="1">
    <location>
        <begin position="27"/>
        <end position="58"/>
    </location>
</feature>
<name>A0AAN8XQN6_HALRR</name>
<sequence length="147" mass="18154">MKARWDSAYSSNFKFYIDEVDLDEERKLLSDVEEEEQEEKEEEEKEEEEEEEKKEESIDELKKTKYFLDFSLTKIEPQTTWYIYEEGKEEIEEEKKRKKKKKEEEEEVEWDWVRCQPQTTWYIYEEIEDARTKNDLVSQEAMTSLCL</sequence>
<evidence type="ECO:0000256" key="1">
    <source>
        <dbReference type="SAM" id="MobiDB-lite"/>
    </source>
</evidence>
<dbReference type="Proteomes" id="UP001381693">
    <property type="component" value="Unassembled WGS sequence"/>
</dbReference>
<keyword evidence="3" id="KW-1185">Reference proteome</keyword>
<dbReference type="EMBL" id="JAXCGZ010000437">
    <property type="protein sequence ID" value="KAK7085983.1"/>
    <property type="molecule type" value="Genomic_DNA"/>
</dbReference>
<accession>A0AAN8XQN6</accession>
<comment type="caution">
    <text evidence="2">The sequence shown here is derived from an EMBL/GenBank/DDBJ whole genome shotgun (WGS) entry which is preliminary data.</text>
</comment>
<protein>
    <submittedName>
        <fullName evidence="2">Uncharacterized protein</fullName>
    </submittedName>
</protein>
<evidence type="ECO:0000313" key="3">
    <source>
        <dbReference type="Proteomes" id="UP001381693"/>
    </source>
</evidence>
<gene>
    <name evidence="2" type="ORF">SK128_010479</name>
</gene>
<proteinExistence type="predicted"/>